<keyword evidence="1" id="KW-0732">Signal</keyword>
<feature type="chain" id="PRO_5032367834" description="Methyltransferase FkbM domain-containing protein" evidence="1">
    <location>
        <begin position="20"/>
        <end position="525"/>
    </location>
</feature>
<dbReference type="Pfam" id="PF05050">
    <property type="entry name" value="Methyltransf_21"/>
    <property type="match status" value="1"/>
</dbReference>
<evidence type="ECO:0000259" key="2">
    <source>
        <dbReference type="Pfam" id="PF05050"/>
    </source>
</evidence>
<evidence type="ECO:0000313" key="4">
    <source>
        <dbReference type="Proteomes" id="UP000649617"/>
    </source>
</evidence>
<dbReference type="SUPFAM" id="SSF53448">
    <property type="entry name" value="Nucleotide-diphospho-sugar transferases"/>
    <property type="match status" value="1"/>
</dbReference>
<dbReference type="InterPro" id="IPR029044">
    <property type="entry name" value="Nucleotide-diphossugar_trans"/>
</dbReference>
<dbReference type="Proteomes" id="UP000649617">
    <property type="component" value="Unassembled WGS sequence"/>
</dbReference>
<name>A0A812WGM5_SYMPI</name>
<protein>
    <recommendedName>
        <fullName evidence="2">Methyltransferase FkbM domain-containing protein</fullName>
    </recommendedName>
</protein>
<dbReference type="EMBL" id="CAJNIZ010044286">
    <property type="protein sequence ID" value="CAE7684151.1"/>
    <property type="molecule type" value="Genomic_DNA"/>
</dbReference>
<comment type="caution">
    <text evidence="3">The sequence shown here is derived from an EMBL/GenBank/DDBJ whole genome shotgun (WGS) entry which is preliminary data.</text>
</comment>
<evidence type="ECO:0000313" key="3">
    <source>
        <dbReference type="EMBL" id="CAE7684151.1"/>
    </source>
</evidence>
<dbReference type="SUPFAM" id="SSF53335">
    <property type="entry name" value="S-adenosyl-L-methionine-dependent methyltransferases"/>
    <property type="match status" value="1"/>
</dbReference>
<dbReference type="InterPro" id="IPR006342">
    <property type="entry name" value="FkbM_mtfrase"/>
</dbReference>
<dbReference type="AlphaFoldDB" id="A0A812WGM5"/>
<feature type="signal peptide" evidence="1">
    <location>
        <begin position="1"/>
        <end position="19"/>
    </location>
</feature>
<sequence>MPALKRVLSLFTPWWLSSAAVQTEDEKETKVMLSVITRDRFWRHALSTLSLLESVEHARQELPQVIVEWHLIDDASGKSADGKKKQSMIEDLRQRGKITNFTRMSRHLGTVRVLSVAFETFLSRKDLDFFLHCDDDILMGRTTLMRAVKDYMTDFSQGGLLALFVNSWLDDQLSHDDPAFGPYAVAPFLGGAAYMVNRRTVIATGNPWSQILATNSKVDFLLKFRQPEWEPMWAINHETKRIVEVPGYQSVDVRAALWADRKLLPDYVVSKNAQAVVPVELSSPSLSVQWSPWAYRKRHLNYLEIGTADFDTLISRHVWRSEVQGISVEPLRAYFDNLPSHGGSSKLLLNVAVGDYDGFATLYFVRPELVGAHRGSENLCDASRLEEAGLRECLPGWVRGTSSLKIPEGVRQLLGDAAMKVMGKVQVPCTTYETLLTIYGIGSPAKKSMRGSLDILKIDAEGFDAEILRQVVRLGRLRGLWPWQVQFEKNMLSDWETLDAHVLDLHKEGYRCRMTEVEVATCWRE</sequence>
<organism evidence="3 4">
    <name type="scientific">Symbiodinium pilosum</name>
    <name type="common">Dinoflagellate</name>
    <dbReference type="NCBI Taxonomy" id="2952"/>
    <lineage>
        <taxon>Eukaryota</taxon>
        <taxon>Sar</taxon>
        <taxon>Alveolata</taxon>
        <taxon>Dinophyceae</taxon>
        <taxon>Suessiales</taxon>
        <taxon>Symbiodiniaceae</taxon>
        <taxon>Symbiodinium</taxon>
    </lineage>
</organism>
<evidence type="ECO:0000256" key="1">
    <source>
        <dbReference type="SAM" id="SignalP"/>
    </source>
</evidence>
<keyword evidence="4" id="KW-1185">Reference proteome</keyword>
<dbReference type="OrthoDB" id="411729at2759"/>
<gene>
    <name evidence="3" type="ORF">SPIL2461_LOCUS19103</name>
</gene>
<reference evidence="3" key="1">
    <citation type="submission" date="2021-02" db="EMBL/GenBank/DDBJ databases">
        <authorList>
            <person name="Dougan E. K."/>
            <person name="Rhodes N."/>
            <person name="Thang M."/>
            <person name="Chan C."/>
        </authorList>
    </citation>
    <scope>NUCLEOTIDE SEQUENCE</scope>
</reference>
<accession>A0A812WGM5</accession>
<feature type="domain" description="Methyltransferase FkbM" evidence="2">
    <location>
        <begin position="316"/>
        <end position="512"/>
    </location>
</feature>
<proteinExistence type="predicted"/>
<dbReference type="InterPro" id="IPR029063">
    <property type="entry name" value="SAM-dependent_MTases_sf"/>
</dbReference>